<organism evidence="2 3">
    <name type="scientific">Araneus ventricosus</name>
    <name type="common">Orbweaver spider</name>
    <name type="synonym">Epeira ventricosa</name>
    <dbReference type="NCBI Taxonomy" id="182803"/>
    <lineage>
        <taxon>Eukaryota</taxon>
        <taxon>Metazoa</taxon>
        <taxon>Ecdysozoa</taxon>
        <taxon>Arthropoda</taxon>
        <taxon>Chelicerata</taxon>
        <taxon>Arachnida</taxon>
        <taxon>Araneae</taxon>
        <taxon>Araneomorphae</taxon>
        <taxon>Entelegynae</taxon>
        <taxon>Araneoidea</taxon>
        <taxon>Araneidae</taxon>
        <taxon>Araneus</taxon>
    </lineage>
</organism>
<dbReference type="AlphaFoldDB" id="A0A4Y2AVS2"/>
<reference evidence="2 3" key="1">
    <citation type="journal article" date="2019" name="Sci. Rep.">
        <title>Orb-weaving spider Araneus ventricosus genome elucidates the spidroin gene catalogue.</title>
        <authorList>
            <person name="Kono N."/>
            <person name="Nakamura H."/>
            <person name="Ohtoshi R."/>
            <person name="Moran D.A.P."/>
            <person name="Shinohara A."/>
            <person name="Yoshida Y."/>
            <person name="Fujiwara M."/>
            <person name="Mori M."/>
            <person name="Tomita M."/>
            <person name="Arakawa K."/>
        </authorList>
    </citation>
    <scope>NUCLEOTIDE SEQUENCE [LARGE SCALE GENOMIC DNA]</scope>
</reference>
<keyword evidence="1" id="KW-1133">Transmembrane helix</keyword>
<keyword evidence="1" id="KW-0812">Transmembrane</keyword>
<gene>
    <name evidence="2" type="ORF">AVEN_196440_1</name>
</gene>
<feature type="transmembrane region" description="Helical" evidence="1">
    <location>
        <begin position="88"/>
        <end position="109"/>
    </location>
</feature>
<accession>A0A4Y2AVS2</accession>
<dbReference type="Proteomes" id="UP000499080">
    <property type="component" value="Unassembled WGS sequence"/>
</dbReference>
<dbReference type="EMBL" id="BGPR01000033">
    <property type="protein sequence ID" value="GBL83617.1"/>
    <property type="molecule type" value="Genomic_DNA"/>
</dbReference>
<keyword evidence="1" id="KW-0472">Membrane</keyword>
<evidence type="ECO:0000313" key="2">
    <source>
        <dbReference type="EMBL" id="GBL83617.1"/>
    </source>
</evidence>
<protein>
    <submittedName>
        <fullName evidence="2">Uncharacterized protein</fullName>
    </submittedName>
</protein>
<evidence type="ECO:0000313" key="3">
    <source>
        <dbReference type="Proteomes" id="UP000499080"/>
    </source>
</evidence>
<proteinExistence type="predicted"/>
<name>A0A4Y2AVS2_ARAVE</name>
<comment type="caution">
    <text evidence="2">The sequence shown here is derived from an EMBL/GenBank/DDBJ whole genome shotgun (WGS) entry which is preliminary data.</text>
</comment>
<sequence length="116" mass="12970">MRRDPRTDSQSRPCHPFRPTPSICGWALITPMVTWVSEFSTLLLCSERDGCLANGGAPLQNQENNGLPTDETYFKSGIGVAKSKNSSWVLLIEIFDSVVYFLKFSLYIMHLPISAT</sequence>
<evidence type="ECO:0000256" key="1">
    <source>
        <dbReference type="SAM" id="Phobius"/>
    </source>
</evidence>
<keyword evidence="3" id="KW-1185">Reference proteome</keyword>